<feature type="domain" description="RNA polymerase sigma-70 region 2" evidence="4">
    <location>
        <begin position="61"/>
        <end position="123"/>
    </location>
</feature>
<dbReference type="GO" id="GO:0016987">
    <property type="term" value="F:sigma factor activity"/>
    <property type="evidence" value="ECO:0007669"/>
    <property type="project" value="UniProtKB-KW"/>
</dbReference>
<dbReference type="eggNOG" id="COG1595">
    <property type="taxonomic scope" value="Bacteria"/>
</dbReference>
<dbReference type="KEGG" id="ade:Adeh_3449"/>
<proteinExistence type="predicted"/>
<dbReference type="Proteomes" id="UP000001935">
    <property type="component" value="Chromosome"/>
</dbReference>
<accession>Q2IF57</accession>
<dbReference type="InterPro" id="IPR014284">
    <property type="entry name" value="RNA_pol_sigma-70_dom"/>
</dbReference>
<dbReference type="PANTHER" id="PTHR43133:SF53">
    <property type="entry name" value="ECF RNA POLYMERASE SIGMA-E FACTOR"/>
    <property type="match status" value="1"/>
</dbReference>
<organism evidence="5 6">
    <name type="scientific">Anaeromyxobacter dehalogenans (strain 2CP-C)</name>
    <dbReference type="NCBI Taxonomy" id="290397"/>
    <lineage>
        <taxon>Bacteria</taxon>
        <taxon>Pseudomonadati</taxon>
        <taxon>Myxococcota</taxon>
        <taxon>Myxococcia</taxon>
        <taxon>Myxococcales</taxon>
        <taxon>Cystobacterineae</taxon>
        <taxon>Anaeromyxobacteraceae</taxon>
        <taxon>Anaeromyxobacter</taxon>
    </lineage>
</organism>
<dbReference type="SUPFAM" id="SSF88946">
    <property type="entry name" value="Sigma2 domain of RNA polymerase sigma factors"/>
    <property type="match status" value="1"/>
</dbReference>
<dbReference type="STRING" id="290397.Adeh_3449"/>
<keyword evidence="3" id="KW-0804">Transcription</keyword>
<dbReference type="InterPro" id="IPR013325">
    <property type="entry name" value="RNA_pol_sigma_r2"/>
</dbReference>
<dbReference type="NCBIfam" id="TIGR02937">
    <property type="entry name" value="sigma70-ECF"/>
    <property type="match status" value="1"/>
</dbReference>
<dbReference type="InterPro" id="IPR007627">
    <property type="entry name" value="RNA_pol_sigma70_r2"/>
</dbReference>
<evidence type="ECO:0000256" key="1">
    <source>
        <dbReference type="ARBA" id="ARBA00023015"/>
    </source>
</evidence>
<evidence type="ECO:0000256" key="2">
    <source>
        <dbReference type="ARBA" id="ARBA00023082"/>
    </source>
</evidence>
<evidence type="ECO:0000313" key="6">
    <source>
        <dbReference type="Proteomes" id="UP000001935"/>
    </source>
</evidence>
<evidence type="ECO:0000259" key="4">
    <source>
        <dbReference type="Pfam" id="PF04542"/>
    </source>
</evidence>
<dbReference type="Gene3D" id="1.10.1740.10">
    <property type="match status" value="1"/>
</dbReference>
<reference evidence="5 6" key="1">
    <citation type="submission" date="2006-01" db="EMBL/GenBank/DDBJ databases">
        <title>Complete sequence of Anaeromyxobacter dehalogenans 2CP-C.</title>
        <authorList>
            <consortium name="US DOE Joint Genome Institute"/>
            <person name="Copeland A."/>
            <person name="Lucas S."/>
            <person name="Lapidus A."/>
            <person name="Barry K."/>
            <person name="Detter J.C."/>
            <person name="Glavina T."/>
            <person name="Hammon N."/>
            <person name="Israni S."/>
            <person name="Pitluck S."/>
            <person name="Brettin T."/>
            <person name="Bruce D."/>
            <person name="Han C."/>
            <person name="Tapia R."/>
            <person name="Gilna P."/>
            <person name="Kiss H."/>
            <person name="Schmutz J."/>
            <person name="Larimer F."/>
            <person name="Land M."/>
            <person name="Kyrpides N."/>
            <person name="Anderson I."/>
            <person name="Sanford R.A."/>
            <person name="Ritalahti K.M."/>
            <person name="Thomas H.S."/>
            <person name="Kirby J.R."/>
            <person name="Zhulin I.B."/>
            <person name="Loeffler F.E."/>
            <person name="Richardson P."/>
        </authorList>
    </citation>
    <scope>NUCLEOTIDE SEQUENCE [LARGE SCALE GENOMIC DNA]</scope>
    <source>
        <strain evidence="5 6">2CP-C</strain>
    </source>
</reference>
<dbReference type="AlphaFoldDB" id="Q2IF57"/>
<dbReference type="InterPro" id="IPR039425">
    <property type="entry name" value="RNA_pol_sigma-70-like"/>
</dbReference>
<dbReference type="Pfam" id="PF04542">
    <property type="entry name" value="Sigma70_r2"/>
    <property type="match status" value="1"/>
</dbReference>
<dbReference type="GO" id="GO:0006352">
    <property type="term" value="P:DNA-templated transcription initiation"/>
    <property type="evidence" value="ECO:0007669"/>
    <property type="project" value="InterPro"/>
</dbReference>
<dbReference type="OrthoDB" id="5524536at2"/>
<gene>
    <name evidence="5" type="ordered locus">Adeh_3449</name>
</gene>
<dbReference type="EMBL" id="CP000251">
    <property type="protein sequence ID" value="ABC83216.1"/>
    <property type="molecule type" value="Genomic_DNA"/>
</dbReference>
<keyword evidence="2" id="KW-0731">Sigma factor</keyword>
<name>Q2IF57_ANADE</name>
<keyword evidence="1" id="KW-0805">Transcription regulation</keyword>
<protein>
    <submittedName>
        <fullName evidence="5">Sigma-24 (FecI-like)</fullName>
    </submittedName>
</protein>
<dbReference type="HOGENOM" id="CLU_1406180_0_0_7"/>
<sequence length="226" mass="25669">MRASPIAANGIVRYGRPSPGPFPAVRPVRVLGPLARMTDHGRAAPFLEAGDHRGAAEAVLREYGPQLLGYLSSILRNDADAAEVFSQFTEDLWRGLPGFRRECPIRVWAYRLAWHAAARHLRDPYRGRGRRLETHELSRIADEVRSSALLGRREARQRGIDRLRARLQPDEQTLLVLRLDRGLSWREVATVLADEGDAVDEPALRKRFERLKEKLARMAREEGLLE</sequence>
<dbReference type="PANTHER" id="PTHR43133">
    <property type="entry name" value="RNA POLYMERASE ECF-TYPE SIGMA FACTO"/>
    <property type="match status" value="1"/>
</dbReference>
<evidence type="ECO:0000313" key="5">
    <source>
        <dbReference type="EMBL" id="ABC83216.1"/>
    </source>
</evidence>
<evidence type="ECO:0000256" key="3">
    <source>
        <dbReference type="ARBA" id="ARBA00023163"/>
    </source>
</evidence>